<proteinExistence type="inferred from homology"/>
<evidence type="ECO:0000313" key="13">
    <source>
        <dbReference type="EnsemblMetazoa" id="GBRI018516-PA"/>
    </source>
</evidence>
<dbReference type="PANTHER" id="PTHR24276:SF97">
    <property type="entry name" value="GH13245P2-RELATED"/>
    <property type="match status" value="1"/>
</dbReference>
<dbReference type="Pfam" id="PF00089">
    <property type="entry name" value="Trypsin"/>
    <property type="match status" value="1"/>
</dbReference>
<evidence type="ECO:0000256" key="10">
    <source>
        <dbReference type="RuleBase" id="RU363034"/>
    </source>
</evidence>
<feature type="domain" description="Peptidase S1" evidence="12">
    <location>
        <begin position="35"/>
        <end position="254"/>
    </location>
</feature>
<evidence type="ECO:0000256" key="2">
    <source>
        <dbReference type="ARBA" id="ARBA00022670"/>
    </source>
</evidence>
<evidence type="ECO:0000256" key="9">
    <source>
        <dbReference type="ARBA" id="ARBA00038868"/>
    </source>
</evidence>
<dbReference type="PANTHER" id="PTHR24276">
    <property type="entry name" value="POLYSERASE-RELATED"/>
    <property type="match status" value="1"/>
</dbReference>
<evidence type="ECO:0000256" key="4">
    <source>
        <dbReference type="ARBA" id="ARBA00022801"/>
    </source>
</evidence>
<dbReference type="EC" id="3.4.21.4" evidence="9"/>
<dbReference type="InterPro" id="IPR043504">
    <property type="entry name" value="Peptidase_S1_PA_chymotrypsin"/>
</dbReference>
<organism evidence="13 14">
    <name type="scientific">Glossina brevipalpis</name>
    <dbReference type="NCBI Taxonomy" id="37001"/>
    <lineage>
        <taxon>Eukaryota</taxon>
        <taxon>Metazoa</taxon>
        <taxon>Ecdysozoa</taxon>
        <taxon>Arthropoda</taxon>
        <taxon>Hexapoda</taxon>
        <taxon>Insecta</taxon>
        <taxon>Pterygota</taxon>
        <taxon>Neoptera</taxon>
        <taxon>Endopterygota</taxon>
        <taxon>Diptera</taxon>
        <taxon>Brachycera</taxon>
        <taxon>Muscomorpha</taxon>
        <taxon>Hippoboscoidea</taxon>
        <taxon>Glossinidae</taxon>
        <taxon>Glossina</taxon>
    </lineage>
</organism>
<dbReference type="InterPro" id="IPR018114">
    <property type="entry name" value="TRYPSIN_HIS"/>
</dbReference>
<dbReference type="CDD" id="cd00190">
    <property type="entry name" value="Tryp_SPc"/>
    <property type="match status" value="1"/>
</dbReference>
<evidence type="ECO:0000259" key="12">
    <source>
        <dbReference type="PROSITE" id="PS50240"/>
    </source>
</evidence>
<keyword evidence="11" id="KW-0732">Signal</keyword>
<dbReference type="PROSITE" id="PS50240">
    <property type="entry name" value="TRYPSIN_DOM"/>
    <property type="match status" value="1"/>
</dbReference>
<keyword evidence="6" id="KW-0865">Zymogen</keyword>
<keyword evidence="5 10" id="KW-0720">Serine protease</keyword>
<reference evidence="14" key="1">
    <citation type="submission" date="2014-03" db="EMBL/GenBank/DDBJ databases">
        <authorList>
            <person name="Aksoy S."/>
            <person name="Warren W."/>
            <person name="Wilson R.K."/>
        </authorList>
    </citation>
    <scope>NUCLEOTIDE SEQUENCE [LARGE SCALE GENOMIC DNA]</scope>
    <source>
        <strain evidence="14">IAEA</strain>
    </source>
</reference>
<dbReference type="GO" id="GO:0004252">
    <property type="term" value="F:serine-type endopeptidase activity"/>
    <property type="evidence" value="ECO:0007669"/>
    <property type="project" value="UniProtKB-EC"/>
</dbReference>
<evidence type="ECO:0000256" key="6">
    <source>
        <dbReference type="ARBA" id="ARBA00023145"/>
    </source>
</evidence>
<dbReference type="SUPFAM" id="SSF50494">
    <property type="entry name" value="Trypsin-like serine proteases"/>
    <property type="match status" value="1"/>
</dbReference>
<evidence type="ECO:0000256" key="7">
    <source>
        <dbReference type="ARBA" id="ARBA00023157"/>
    </source>
</evidence>
<keyword evidence="7" id="KW-1015">Disulfide bond</keyword>
<dbReference type="GO" id="GO:0007586">
    <property type="term" value="P:digestion"/>
    <property type="evidence" value="ECO:0007669"/>
    <property type="project" value="UniProtKB-KW"/>
</dbReference>
<evidence type="ECO:0000256" key="11">
    <source>
        <dbReference type="SAM" id="SignalP"/>
    </source>
</evidence>
<dbReference type="InterPro" id="IPR050430">
    <property type="entry name" value="Peptidase_S1"/>
</dbReference>
<dbReference type="SMART" id="SM00020">
    <property type="entry name" value="Tryp_SPc"/>
    <property type="match status" value="1"/>
</dbReference>
<keyword evidence="14" id="KW-1185">Reference proteome</keyword>
<dbReference type="InterPro" id="IPR001314">
    <property type="entry name" value="Peptidase_S1A"/>
</dbReference>
<dbReference type="AlphaFoldDB" id="A0A1A9WG48"/>
<dbReference type="PRINTS" id="PR00722">
    <property type="entry name" value="CHYMOTRYPSIN"/>
</dbReference>
<keyword evidence="4 10" id="KW-0378">Hydrolase</keyword>
<comment type="catalytic activity">
    <reaction evidence="8">
        <text>Preferential cleavage: Arg-|-Xaa, Lys-|-Xaa.</text>
        <dbReference type="EC" id="3.4.21.4"/>
    </reaction>
</comment>
<dbReference type="InterPro" id="IPR033116">
    <property type="entry name" value="TRYPSIN_SER"/>
</dbReference>
<dbReference type="VEuPathDB" id="VectorBase:GBRI018516"/>
<keyword evidence="2 10" id="KW-0645">Protease</keyword>
<feature type="signal peptide" evidence="11">
    <location>
        <begin position="1"/>
        <end position="20"/>
    </location>
</feature>
<dbReference type="Gene3D" id="2.40.10.10">
    <property type="entry name" value="Trypsin-like serine proteases"/>
    <property type="match status" value="1"/>
</dbReference>
<name>A0A1A9WG48_9MUSC</name>
<dbReference type="PROSITE" id="PS00134">
    <property type="entry name" value="TRYPSIN_HIS"/>
    <property type="match status" value="1"/>
</dbReference>
<evidence type="ECO:0000256" key="3">
    <source>
        <dbReference type="ARBA" id="ARBA00022757"/>
    </source>
</evidence>
<sequence>MWSTLTRFAIVLTSVVLNVSQLNYSNSNFNILSRIVGGKPITINESPWQGALLFGDHFFCGGTIISKNWILTAAHCIFADVAFTVRVGSKYYQKNGQIRKVKRVILNSRYNSKTMEHDIALILIESAFKFNTDVKPIRLAKFKRNLPQKFVVSGWGLINETLTSPACSLKAATIFPVTQSNCEKNYKKGSITKNMICAAAPKKDACTGDSGGPLFFEGIQYGIVSFGVGCGREMYPGVYTDVRRKNTWIKKVILKYGGSMPIFE</sequence>
<dbReference type="EnsemblMetazoa" id="GBRI018516-RA">
    <property type="protein sequence ID" value="GBRI018516-PA"/>
    <property type="gene ID" value="GBRI018516"/>
</dbReference>
<evidence type="ECO:0000256" key="1">
    <source>
        <dbReference type="ARBA" id="ARBA00007664"/>
    </source>
</evidence>
<dbReference type="Proteomes" id="UP000091820">
    <property type="component" value="Unassembled WGS sequence"/>
</dbReference>
<evidence type="ECO:0000313" key="14">
    <source>
        <dbReference type="Proteomes" id="UP000091820"/>
    </source>
</evidence>
<dbReference type="STRING" id="37001.A0A1A9WG48"/>
<comment type="similarity">
    <text evidence="1">Belongs to the peptidase S1 family.</text>
</comment>
<evidence type="ECO:0000256" key="5">
    <source>
        <dbReference type="ARBA" id="ARBA00022825"/>
    </source>
</evidence>
<feature type="chain" id="PRO_5008400344" description="trypsin" evidence="11">
    <location>
        <begin position="21"/>
        <end position="264"/>
    </location>
</feature>
<dbReference type="InterPro" id="IPR001254">
    <property type="entry name" value="Trypsin_dom"/>
</dbReference>
<dbReference type="GO" id="GO:0006508">
    <property type="term" value="P:proteolysis"/>
    <property type="evidence" value="ECO:0007669"/>
    <property type="project" value="UniProtKB-KW"/>
</dbReference>
<dbReference type="PROSITE" id="PS00135">
    <property type="entry name" value="TRYPSIN_SER"/>
    <property type="match status" value="1"/>
</dbReference>
<keyword evidence="3" id="KW-0222">Digestion</keyword>
<protein>
    <recommendedName>
        <fullName evidence="9">trypsin</fullName>
        <ecNumber evidence="9">3.4.21.4</ecNumber>
    </recommendedName>
</protein>
<reference evidence="13" key="2">
    <citation type="submission" date="2020-05" db="UniProtKB">
        <authorList>
            <consortium name="EnsemblMetazoa"/>
        </authorList>
    </citation>
    <scope>IDENTIFICATION</scope>
    <source>
        <strain evidence="13">IAEA</strain>
    </source>
</reference>
<dbReference type="FunFam" id="2.40.10.10:FF:000034">
    <property type="entry name" value="Eupolytin"/>
    <property type="match status" value="1"/>
</dbReference>
<accession>A0A1A9WG48</accession>
<dbReference type="InterPro" id="IPR009003">
    <property type="entry name" value="Peptidase_S1_PA"/>
</dbReference>
<evidence type="ECO:0000256" key="8">
    <source>
        <dbReference type="ARBA" id="ARBA00036320"/>
    </source>
</evidence>